<dbReference type="PROSITE" id="PS00383">
    <property type="entry name" value="TYR_PHOSPHATASE_1"/>
    <property type="match status" value="1"/>
</dbReference>
<gene>
    <name evidence="11" type="ORF">LSTR_LSTR005625</name>
</gene>
<evidence type="ECO:0000256" key="5">
    <source>
        <dbReference type="ARBA" id="ARBA00022801"/>
    </source>
</evidence>
<dbReference type="AlphaFoldDB" id="A0A482WUW7"/>
<dbReference type="PANTHER" id="PTHR45983">
    <property type="entry name" value="TYROSINE PHOSPHATSE N18, PUTATIVE-RELATED"/>
    <property type="match status" value="1"/>
</dbReference>
<evidence type="ECO:0000256" key="4">
    <source>
        <dbReference type="ARBA" id="ARBA00022553"/>
    </source>
</evidence>
<dbReference type="InterPro" id="IPR029021">
    <property type="entry name" value="Prot-tyrosine_phosphatase-like"/>
</dbReference>
<dbReference type="EC" id="3.1.3.48" evidence="2"/>
<keyword evidence="12" id="KW-1185">Reference proteome</keyword>
<feature type="domain" description="Tyrosine specific protein phosphatases" evidence="10">
    <location>
        <begin position="217"/>
        <end position="294"/>
    </location>
</feature>
<dbReference type="PROSITE" id="PS50055">
    <property type="entry name" value="TYR_PHOSPHATASE_PTP"/>
    <property type="match status" value="1"/>
</dbReference>
<dbReference type="Proteomes" id="UP000291343">
    <property type="component" value="Unassembled WGS sequence"/>
</dbReference>
<organism evidence="11 12">
    <name type="scientific">Laodelphax striatellus</name>
    <name type="common">Small brown planthopper</name>
    <name type="synonym">Delphax striatella</name>
    <dbReference type="NCBI Taxonomy" id="195883"/>
    <lineage>
        <taxon>Eukaryota</taxon>
        <taxon>Metazoa</taxon>
        <taxon>Ecdysozoa</taxon>
        <taxon>Arthropoda</taxon>
        <taxon>Hexapoda</taxon>
        <taxon>Insecta</taxon>
        <taxon>Pterygota</taxon>
        <taxon>Neoptera</taxon>
        <taxon>Paraneoptera</taxon>
        <taxon>Hemiptera</taxon>
        <taxon>Auchenorrhyncha</taxon>
        <taxon>Fulgoroidea</taxon>
        <taxon>Delphacidae</taxon>
        <taxon>Criomorphinae</taxon>
        <taxon>Laodelphax</taxon>
    </lineage>
</organism>
<dbReference type="InterPro" id="IPR000242">
    <property type="entry name" value="PTP_cat"/>
</dbReference>
<keyword evidence="5" id="KW-0378">Hydrolase</keyword>
<keyword evidence="3" id="KW-0963">Cytoplasm</keyword>
<dbReference type="GO" id="GO:0048666">
    <property type="term" value="P:neuron development"/>
    <property type="evidence" value="ECO:0007669"/>
    <property type="project" value="UniProtKB-ARBA"/>
</dbReference>
<keyword evidence="4" id="KW-0597">Phosphoprotein</keyword>
<comment type="similarity">
    <text evidence="7">Belongs to the protein-tyrosine phosphatase family. Non-receptor class 4 subfamily.</text>
</comment>
<dbReference type="SMART" id="SM00404">
    <property type="entry name" value="PTPc_motif"/>
    <property type="match status" value="1"/>
</dbReference>
<feature type="region of interest" description="Disordered" evidence="8">
    <location>
        <begin position="842"/>
        <end position="870"/>
    </location>
</feature>
<feature type="region of interest" description="Disordered" evidence="8">
    <location>
        <begin position="909"/>
        <end position="939"/>
    </location>
</feature>
<name>A0A482WUW7_LAOST</name>
<dbReference type="SMART" id="SM00194">
    <property type="entry name" value="PTPc"/>
    <property type="match status" value="1"/>
</dbReference>
<dbReference type="InterPro" id="IPR000387">
    <property type="entry name" value="Tyr_Pase_dom"/>
</dbReference>
<evidence type="ECO:0000256" key="3">
    <source>
        <dbReference type="ARBA" id="ARBA00022490"/>
    </source>
</evidence>
<dbReference type="InterPro" id="IPR047170">
    <property type="entry name" value="PTN12/18/22"/>
</dbReference>
<feature type="domain" description="Tyrosine-protein phosphatase" evidence="9">
    <location>
        <begin position="32"/>
        <end position="303"/>
    </location>
</feature>
<comment type="subcellular location">
    <subcellularLocation>
        <location evidence="1">Cytoplasm</location>
    </subcellularLocation>
</comment>
<protein>
    <recommendedName>
        <fullName evidence="2">protein-tyrosine-phosphatase</fullName>
        <ecNumber evidence="2">3.1.3.48</ecNumber>
    </recommendedName>
</protein>
<feature type="compositionally biased region" description="Polar residues" evidence="8">
    <location>
        <begin position="909"/>
        <end position="922"/>
    </location>
</feature>
<evidence type="ECO:0000256" key="7">
    <source>
        <dbReference type="ARBA" id="ARBA00034734"/>
    </source>
</evidence>
<accession>A0A482WUW7</accession>
<evidence type="ECO:0000256" key="6">
    <source>
        <dbReference type="ARBA" id="ARBA00022912"/>
    </source>
</evidence>
<feature type="region of interest" description="Disordered" evidence="8">
    <location>
        <begin position="1016"/>
        <end position="1100"/>
    </location>
</feature>
<dbReference type="EMBL" id="QKKF02024710">
    <property type="protein sequence ID" value="RZF37293.1"/>
    <property type="molecule type" value="Genomic_DNA"/>
</dbReference>
<proteinExistence type="inferred from homology"/>
<evidence type="ECO:0000313" key="11">
    <source>
        <dbReference type="EMBL" id="RZF37293.1"/>
    </source>
</evidence>
<feature type="compositionally biased region" description="Low complexity" evidence="8">
    <location>
        <begin position="1016"/>
        <end position="1050"/>
    </location>
</feature>
<dbReference type="OrthoDB" id="8609993at2759"/>
<evidence type="ECO:0000256" key="1">
    <source>
        <dbReference type="ARBA" id="ARBA00004496"/>
    </source>
</evidence>
<dbReference type="CDD" id="cd14542">
    <property type="entry name" value="PTPc-N22_18_12"/>
    <property type="match status" value="1"/>
</dbReference>
<dbReference type="GO" id="GO:0005737">
    <property type="term" value="C:cytoplasm"/>
    <property type="evidence" value="ECO:0007669"/>
    <property type="project" value="UniProtKB-SubCell"/>
</dbReference>
<dbReference type="PANTHER" id="PTHR45983:SF2">
    <property type="entry name" value="PROTEIN-TYROSINE-PHOSPHATASE"/>
    <property type="match status" value="1"/>
</dbReference>
<dbReference type="InParanoid" id="A0A482WUW7"/>
<dbReference type="GO" id="GO:0004726">
    <property type="term" value="F:non-membrane spanning protein tyrosine phosphatase activity"/>
    <property type="evidence" value="ECO:0007669"/>
    <property type="project" value="InterPro"/>
</dbReference>
<sequence length="1100" mass="123558">MKNQDRTPLRLILLNFLNHIENLEADINEDSYETEFQELKLFSETLKSLKQYSCSEGEKEVNKKKNRYKDILPFDLSRVILNEYAGIPGSDYINANYIKGASGSPAYIASQGPLPHTVNDFWRMVVQCEVQVIVMACNEEEAGKHKCENYWVEAEGQEKQFGMVSIRLVKASTVCPDFSVRTMKLKYTNQQSNTEERTVCQFHYSAWPDHGVPPLVRPLLDMVRLVRDTQASETLPVLVHCSAGCGRTGTICAIDYVWGLLRAGKLTKDFSLLSLVREMRKQRIAMVQTKEQYVLVHQAVRELFKEQLRMIDSHPYENIDCNGMPIDSEPMYAAVENKQHFEVEKDNKEKEVAAPAPPLPVKKKFPVVSSKHEKEVENLSEKQRIAEQAGSGSSSTNAVDNRGHRPKITKLKSLFEKEIRQVSRSHSLGAPLKANFFSSNLKPVQIDKPTPSLSITVKRSKSLRVLGSSDRSKLSLHTEKSGDFDERNRRLSLESNLDVEHQIDPVLTSPTVDSIVAGLGTRERRNSFREAINRTRTQEVGTATASGPDVRRLVRSYTAIDIQFSSRERSENLQASTKPALRPKPPPQQPISARPITKSDVTWHAARSDTRPKSTSTQAQAINRVTAPKAALHSTTPIRDRSAIFSPASSNCQQVTYQQVASKVLANHRRPDTLQLSAVGPAWSSRSMAASGAAASATAYDHATKYNRTDPHPPRLKPNATSHSRFAVTDTQLRFPNSDVPRGYVAKAAEPGAMNSIDTPTRHAQIYHQQRQLFRDNDLKGDSQQSSRVDEIAHDLQNSRIAPHRNTNLQFRNEALPKPVSGKGETDYYYKYAAMNDRRQPTAAHGENMRNSSDPSSSAATAAPPPYGVIMRRGSRDDLALCSSAAMNRVKRHASVVVLRNSLIESTSNTPQLSLCDPSQANGDARPSMLKKESEDPWSGAVGVDLDEVAANMTYQKDGSSSKLMKAALQALHRRKGVPVPNSDPAAEPIYSGASSNMVAAAGLSMPIQQIPIQQQQIHQQQQMHQQQHMQQQQQKLQQQKQQMHQQLQHHQQHLHQQKHQLQINQKQTQHNIQQQQQQQQQRQTLQHPQTPFRKQQHYL</sequence>
<feature type="compositionally biased region" description="Low complexity" evidence="8">
    <location>
        <begin position="1060"/>
        <end position="1090"/>
    </location>
</feature>
<feature type="region of interest" description="Disordered" evidence="8">
    <location>
        <begin position="567"/>
        <end position="618"/>
    </location>
</feature>
<dbReference type="SUPFAM" id="SSF52799">
    <property type="entry name" value="(Phosphotyrosine protein) phosphatases II"/>
    <property type="match status" value="1"/>
</dbReference>
<dbReference type="FunFam" id="3.90.190.10:FF:000045">
    <property type="entry name" value="Tyrosine-protein phosphatase non-receptor type 12"/>
    <property type="match status" value="1"/>
</dbReference>
<dbReference type="PROSITE" id="PS50056">
    <property type="entry name" value="TYR_PHOSPHATASE_2"/>
    <property type="match status" value="1"/>
</dbReference>
<evidence type="ECO:0000313" key="12">
    <source>
        <dbReference type="Proteomes" id="UP000291343"/>
    </source>
</evidence>
<feature type="compositionally biased region" description="Low complexity" evidence="8">
    <location>
        <begin position="852"/>
        <end position="862"/>
    </location>
</feature>
<feature type="region of interest" description="Disordered" evidence="8">
    <location>
        <begin position="372"/>
        <end position="409"/>
    </location>
</feature>
<dbReference type="InterPro" id="IPR016130">
    <property type="entry name" value="Tyr_Pase_AS"/>
</dbReference>
<evidence type="ECO:0000259" key="9">
    <source>
        <dbReference type="PROSITE" id="PS50055"/>
    </source>
</evidence>
<reference evidence="11 12" key="1">
    <citation type="journal article" date="2017" name="Gigascience">
        <title>Genome sequence of the small brown planthopper, Laodelphax striatellus.</title>
        <authorList>
            <person name="Zhu J."/>
            <person name="Jiang F."/>
            <person name="Wang X."/>
            <person name="Yang P."/>
            <person name="Bao Y."/>
            <person name="Zhao W."/>
            <person name="Wang W."/>
            <person name="Lu H."/>
            <person name="Wang Q."/>
            <person name="Cui N."/>
            <person name="Li J."/>
            <person name="Chen X."/>
            <person name="Luo L."/>
            <person name="Yu J."/>
            <person name="Kang L."/>
            <person name="Cui F."/>
        </authorList>
    </citation>
    <scope>NUCLEOTIDE SEQUENCE [LARGE SCALE GENOMIC DNA]</scope>
    <source>
        <strain evidence="11">Lst14</strain>
    </source>
</reference>
<dbReference type="STRING" id="195883.A0A482WUW7"/>
<dbReference type="GO" id="GO:0005634">
    <property type="term" value="C:nucleus"/>
    <property type="evidence" value="ECO:0007669"/>
    <property type="project" value="TreeGrafter"/>
</dbReference>
<dbReference type="SMR" id="A0A482WUW7"/>
<comment type="caution">
    <text evidence="11">The sequence shown here is derived from an EMBL/GenBank/DDBJ whole genome shotgun (WGS) entry which is preliminary data.</text>
</comment>
<evidence type="ECO:0000256" key="8">
    <source>
        <dbReference type="SAM" id="MobiDB-lite"/>
    </source>
</evidence>
<keyword evidence="6" id="KW-0904">Protein phosphatase</keyword>
<evidence type="ECO:0000259" key="10">
    <source>
        <dbReference type="PROSITE" id="PS50056"/>
    </source>
</evidence>
<dbReference type="PRINTS" id="PR00700">
    <property type="entry name" value="PRTYPHPHTASE"/>
</dbReference>
<dbReference type="Gene3D" id="3.90.190.10">
    <property type="entry name" value="Protein tyrosine phosphatase superfamily"/>
    <property type="match status" value="1"/>
</dbReference>
<feature type="compositionally biased region" description="Polar residues" evidence="8">
    <location>
        <begin position="390"/>
        <end position="399"/>
    </location>
</feature>
<feature type="compositionally biased region" description="Basic and acidic residues" evidence="8">
    <location>
        <begin position="372"/>
        <end position="385"/>
    </location>
</feature>
<evidence type="ECO:0000256" key="2">
    <source>
        <dbReference type="ARBA" id="ARBA00013064"/>
    </source>
</evidence>
<dbReference type="Pfam" id="PF00102">
    <property type="entry name" value="Y_phosphatase"/>
    <property type="match status" value="1"/>
</dbReference>
<dbReference type="InterPro" id="IPR003595">
    <property type="entry name" value="Tyr_Pase_cat"/>
</dbReference>